<evidence type="ECO:0000313" key="2">
    <source>
        <dbReference type="Proteomes" id="UP000207741"/>
    </source>
</evidence>
<protein>
    <recommendedName>
        <fullName evidence="3">Methyltransferase</fullName>
    </recommendedName>
</protein>
<name>A0A0K0KW01_9CAUD</name>
<keyword evidence="2" id="KW-1185">Reference proteome</keyword>
<proteinExistence type="predicted"/>
<dbReference type="GeneID" id="26640242"/>
<sequence>MNYSERFSSKFFARLLKPEGQNPIRDRATSFEIIFELLDQKQNKDNYLIVETGCMRGDHKPANSPYALGDDGASTYIFDDFINFYDGEVLSVDIKQANVDYANKFTSDRTSVYCSDSVKFLWDLDERNKIDFLYLDSFDLDPNNPTPSQVHHLKELCACMKNLSKGTIVAVDDHLNTPEFDQYRSTLVQGGKARYVEDFMRDIDAELLHDGYQIVWRL</sequence>
<reference evidence="2" key="1">
    <citation type="submission" date="2014-08" db="EMBL/GenBank/DDBJ databases">
        <authorList>
            <person name="Edwards T."/>
        </authorList>
    </citation>
    <scope>NUCLEOTIDE SEQUENCE [LARGE SCALE GENOMIC DNA]</scope>
</reference>
<dbReference type="RefSeq" id="YP_009213698.1">
    <property type="nucleotide sequence ID" value="NC_028955.1"/>
</dbReference>
<accession>A0A0K0KW01</accession>
<dbReference type="EMBL" id="KM359505">
    <property type="protein sequence ID" value="AIR93523.1"/>
    <property type="molecule type" value="Genomic_DNA"/>
</dbReference>
<evidence type="ECO:0000313" key="1">
    <source>
        <dbReference type="EMBL" id="AIR93523.1"/>
    </source>
</evidence>
<dbReference type="InterPro" id="IPR029063">
    <property type="entry name" value="SAM-dependent_MTases_sf"/>
</dbReference>
<dbReference type="KEGG" id="vg:26640242"/>
<dbReference type="Gene3D" id="3.40.50.150">
    <property type="entry name" value="Vaccinia Virus protein VP39"/>
    <property type="match status" value="1"/>
</dbReference>
<dbReference type="SUPFAM" id="SSF53335">
    <property type="entry name" value="S-adenosyl-L-methionine-dependent methyltransferases"/>
    <property type="match status" value="1"/>
</dbReference>
<dbReference type="Proteomes" id="UP000207741">
    <property type="component" value="Segment"/>
</dbReference>
<organism evidence="1 2">
    <name type="scientific">Prochlorococcus phage P-TIM68</name>
    <dbReference type="NCBI Taxonomy" id="1542477"/>
    <lineage>
        <taxon>Viruses</taxon>
        <taxon>Duplodnaviria</taxon>
        <taxon>Heunggongvirae</taxon>
        <taxon>Uroviricota</taxon>
        <taxon>Caudoviricetes</taxon>
        <taxon>Pantevenvirales</taxon>
        <taxon>Kyanoviridae</taxon>
        <taxon>Haifavirus</taxon>
        <taxon>Haifavirus tim68</taxon>
    </lineage>
</organism>
<evidence type="ECO:0008006" key="3">
    <source>
        <dbReference type="Google" id="ProtNLM"/>
    </source>
</evidence>